<evidence type="ECO:0000313" key="9">
    <source>
        <dbReference type="EMBL" id="KAL2274574.1"/>
    </source>
</evidence>
<protein>
    <recommendedName>
        <fullName evidence="8">Rhodopsin domain-containing protein</fullName>
    </recommendedName>
</protein>
<evidence type="ECO:0000256" key="7">
    <source>
        <dbReference type="SAM" id="Phobius"/>
    </source>
</evidence>
<feature type="domain" description="Rhodopsin" evidence="8">
    <location>
        <begin position="108"/>
        <end position="351"/>
    </location>
</feature>
<feature type="transmembrane region" description="Helical" evidence="7">
    <location>
        <begin position="123"/>
        <end position="145"/>
    </location>
</feature>
<feature type="transmembrane region" description="Helical" evidence="7">
    <location>
        <begin position="263"/>
        <end position="281"/>
    </location>
</feature>
<dbReference type="PANTHER" id="PTHR33048:SF129">
    <property type="entry name" value="INTEGRAL MEMBRANE PROTEIN-RELATED"/>
    <property type="match status" value="1"/>
</dbReference>
<dbReference type="EMBL" id="JBAWTH010000153">
    <property type="protein sequence ID" value="KAL2274574.1"/>
    <property type="molecule type" value="Genomic_DNA"/>
</dbReference>
<feature type="transmembrane region" description="Helical" evidence="7">
    <location>
        <begin position="165"/>
        <end position="183"/>
    </location>
</feature>
<feature type="transmembrane region" description="Helical" evidence="7">
    <location>
        <begin position="89"/>
        <end position="111"/>
    </location>
</feature>
<feature type="region of interest" description="Disordered" evidence="6">
    <location>
        <begin position="419"/>
        <end position="458"/>
    </location>
</feature>
<evidence type="ECO:0000259" key="8">
    <source>
        <dbReference type="Pfam" id="PF20684"/>
    </source>
</evidence>
<dbReference type="InterPro" id="IPR052337">
    <property type="entry name" value="SAT4-like"/>
</dbReference>
<sequence length="458" mass="49988">MAGLSSKTPSLTVTVVGDVALVVTPCQQPCNSNAVTSAFLGQPPNSADDYHIVRGILRYYGLYTANASLGFVPAYATPAEFTHDSKQPAIIAGMAIVIFIIVASTATRLALRAFKPMLHFGWDDWTVLLASCIAVTYPIYQIVMITGGGGGLHTWDVRYTQFEVFWYYGTVSQLTYYISVGLIKISITLFIRRLIDKSHALWKALAADIFLATLVVYILLAIFWSVFSCTNQPRASFSIRYAGTLATPAVCGNVYARAWTMSVVHVVQQVVLLASPIVILWTVRMDVYKKARLFFIWIAGAISVLGGLLRQTQSNDEYASDIMFNYTGILVWTSVDLCMGLVTANLPIMDAFIFGSWASPRTAYGAGAVVSGDTAGQDLEYGKASRATTRAATSRSLAGASEEEDLNSSTENIIRVEHEVELSYMPADPRDDSSSDRPVRMCSISSRGVSRGRQSGER</sequence>
<evidence type="ECO:0000256" key="3">
    <source>
        <dbReference type="ARBA" id="ARBA00022989"/>
    </source>
</evidence>
<feature type="transmembrane region" description="Helical" evidence="7">
    <location>
        <begin position="329"/>
        <end position="354"/>
    </location>
</feature>
<keyword evidence="10" id="KW-1185">Reference proteome</keyword>
<reference evidence="9 10" key="1">
    <citation type="submission" date="2024-03" db="EMBL/GenBank/DDBJ databases">
        <title>A high-quality draft genome sequence of Diaporthe vaccinii, a causative agent of upright dieback and viscid rot disease in cranberry plants.</title>
        <authorList>
            <person name="Sarrasin M."/>
            <person name="Lang B.F."/>
            <person name="Burger G."/>
        </authorList>
    </citation>
    <scope>NUCLEOTIDE SEQUENCE [LARGE SCALE GENOMIC DNA]</scope>
    <source>
        <strain evidence="9 10">IS7</strain>
    </source>
</reference>
<accession>A0ABR4DXC6</accession>
<dbReference type="InterPro" id="IPR049326">
    <property type="entry name" value="Rhodopsin_dom_fungi"/>
</dbReference>
<evidence type="ECO:0000256" key="2">
    <source>
        <dbReference type="ARBA" id="ARBA00022692"/>
    </source>
</evidence>
<feature type="transmembrane region" description="Helical" evidence="7">
    <location>
        <begin position="293"/>
        <end position="309"/>
    </location>
</feature>
<comment type="subcellular location">
    <subcellularLocation>
        <location evidence="1">Membrane</location>
        <topology evidence="1">Multi-pass membrane protein</topology>
    </subcellularLocation>
</comment>
<organism evidence="9 10">
    <name type="scientific">Diaporthe vaccinii</name>
    <dbReference type="NCBI Taxonomy" id="105482"/>
    <lineage>
        <taxon>Eukaryota</taxon>
        <taxon>Fungi</taxon>
        <taxon>Dikarya</taxon>
        <taxon>Ascomycota</taxon>
        <taxon>Pezizomycotina</taxon>
        <taxon>Sordariomycetes</taxon>
        <taxon>Sordariomycetidae</taxon>
        <taxon>Diaporthales</taxon>
        <taxon>Diaporthaceae</taxon>
        <taxon>Diaporthe</taxon>
        <taxon>Diaporthe eres species complex</taxon>
    </lineage>
</organism>
<feature type="transmembrane region" description="Helical" evidence="7">
    <location>
        <begin position="204"/>
        <end position="227"/>
    </location>
</feature>
<gene>
    <name evidence="9" type="ORF">FJTKL_03075</name>
</gene>
<dbReference type="Proteomes" id="UP001600888">
    <property type="component" value="Unassembled WGS sequence"/>
</dbReference>
<keyword evidence="2 7" id="KW-0812">Transmembrane</keyword>
<evidence type="ECO:0000313" key="10">
    <source>
        <dbReference type="Proteomes" id="UP001600888"/>
    </source>
</evidence>
<feature type="compositionally biased region" description="Low complexity" evidence="6">
    <location>
        <begin position="443"/>
        <end position="458"/>
    </location>
</feature>
<comment type="similarity">
    <text evidence="5">Belongs to the SAT4 family.</text>
</comment>
<evidence type="ECO:0000256" key="1">
    <source>
        <dbReference type="ARBA" id="ARBA00004141"/>
    </source>
</evidence>
<keyword evidence="4 7" id="KW-0472">Membrane</keyword>
<evidence type="ECO:0000256" key="4">
    <source>
        <dbReference type="ARBA" id="ARBA00023136"/>
    </source>
</evidence>
<comment type="caution">
    <text evidence="9">The sequence shown here is derived from an EMBL/GenBank/DDBJ whole genome shotgun (WGS) entry which is preliminary data.</text>
</comment>
<dbReference type="Pfam" id="PF20684">
    <property type="entry name" value="Fung_rhodopsin"/>
    <property type="match status" value="1"/>
</dbReference>
<keyword evidence="3 7" id="KW-1133">Transmembrane helix</keyword>
<dbReference type="PANTHER" id="PTHR33048">
    <property type="entry name" value="PTH11-LIKE INTEGRAL MEMBRANE PROTEIN (AFU_ORTHOLOGUE AFUA_5G11245)"/>
    <property type="match status" value="1"/>
</dbReference>
<evidence type="ECO:0000256" key="5">
    <source>
        <dbReference type="ARBA" id="ARBA00038359"/>
    </source>
</evidence>
<proteinExistence type="inferred from homology"/>
<evidence type="ECO:0000256" key="6">
    <source>
        <dbReference type="SAM" id="MobiDB-lite"/>
    </source>
</evidence>
<feature type="compositionally biased region" description="Basic and acidic residues" evidence="6">
    <location>
        <begin position="428"/>
        <end position="439"/>
    </location>
</feature>
<feature type="transmembrane region" description="Helical" evidence="7">
    <location>
        <begin position="59"/>
        <end position="77"/>
    </location>
</feature>
<name>A0ABR4DXC6_9PEZI</name>